<proteinExistence type="predicted"/>
<accession>A0A3B0UB98</accession>
<dbReference type="InterPro" id="IPR050902">
    <property type="entry name" value="ABC_Transporter_SBP"/>
</dbReference>
<dbReference type="SUPFAM" id="SSF53807">
    <property type="entry name" value="Helical backbone' metal receptor"/>
    <property type="match status" value="1"/>
</dbReference>
<feature type="domain" description="Fe/B12 periplasmic-binding" evidence="1">
    <location>
        <begin position="89"/>
        <end position="361"/>
    </location>
</feature>
<dbReference type="AlphaFoldDB" id="A0A3B0UB98"/>
<dbReference type="PROSITE" id="PS50983">
    <property type="entry name" value="FE_B12_PBP"/>
    <property type="match status" value="1"/>
</dbReference>
<dbReference type="CDD" id="cd01141">
    <property type="entry name" value="TroA_d"/>
    <property type="match status" value="1"/>
</dbReference>
<dbReference type="Pfam" id="PF01497">
    <property type="entry name" value="Peripla_BP_2"/>
    <property type="match status" value="1"/>
</dbReference>
<dbReference type="InterPro" id="IPR002491">
    <property type="entry name" value="ABC_transptr_periplasmic_BD"/>
</dbReference>
<protein>
    <submittedName>
        <fullName evidence="2">Vitamin B12 ABC transporter, substrate-binding protein BtuF</fullName>
    </submittedName>
</protein>
<gene>
    <name evidence="2" type="ORF">MNBD_BACTEROID06-1690</name>
</gene>
<evidence type="ECO:0000259" key="1">
    <source>
        <dbReference type="PROSITE" id="PS50983"/>
    </source>
</evidence>
<sequence>MNKTLFLIFIAASLFRCSPKSTVEEKPLAQEQLEYATGFTISQKENYTLVTINTPYKNAESGLRYVLYPRNEAKPVVEADAYIPVPLKSIVCTSTTHIPLLDYLNETDKLVGFPTTDYISSKPMRARIDEGKVIELGIDNALNIEKLIELNPELVMAYTMTSDFGQFNKIQEAGIPVLINAEYLETDPLGRAEWIKLAGLLFGKEEAADSVFTMISKEYKSTLAKVESVETKPTVMSGSMYSDTWYMPGGRNYAGKLLTDAGLNYLWKEDTTTSFLTLSYEVVLEKASKADFWIGASNFKTLAEMKDANERYRYFTPFKTRNVYSYNKRIGAKGGSEFLELGYLRPDFILKDLVKIGHPEVLPNHELFFYFQLPEK</sequence>
<name>A0A3B0UB98_9ZZZZ</name>
<dbReference type="GO" id="GO:0071281">
    <property type="term" value="P:cellular response to iron ion"/>
    <property type="evidence" value="ECO:0007669"/>
    <property type="project" value="TreeGrafter"/>
</dbReference>
<reference evidence="2" key="1">
    <citation type="submission" date="2018-06" db="EMBL/GenBank/DDBJ databases">
        <authorList>
            <person name="Zhirakovskaya E."/>
        </authorList>
    </citation>
    <scope>NUCLEOTIDE SEQUENCE</scope>
</reference>
<dbReference type="PANTHER" id="PTHR30535:SF34">
    <property type="entry name" value="MOLYBDATE-BINDING PROTEIN MOLA"/>
    <property type="match status" value="1"/>
</dbReference>
<organism evidence="2">
    <name type="scientific">hydrothermal vent metagenome</name>
    <dbReference type="NCBI Taxonomy" id="652676"/>
    <lineage>
        <taxon>unclassified sequences</taxon>
        <taxon>metagenomes</taxon>
        <taxon>ecological metagenomes</taxon>
    </lineage>
</organism>
<evidence type="ECO:0000313" key="2">
    <source>
        <dbReference type="EMBL" id="VAW28235.1"/>
    </source>
</evidence>
<dbReference type="Gene3D" id="3.40.50.1980">
    <property type="entry name" value="Nitrogenase molybdenum iron protein domain"/>
    <property type="match status" value="2"/>
</dbReference>
<dbReference type="PANTHER" id="PTHR30535">
    <property type="entry name" value="VITAMIN B12-BINDING PROTEIN"/>
    <property type="match status" value="1"/>
</dbReference>
<dbReference type="EMBL" id="UOES01000370">
    <property type="protein sequence ID" value="VAW28235.1"/>
    <property type="molecule type" value="Genomic_DNA"/>
</dbReference>